<reference evidence="4" key="1">
    <citation type="journal article" date="2021" name="PeerJ">
        <title>Extensive microbial diversity within the chicken gut microbiome revealed by metagenomics and culture.</title>
        <authorList>
            <person name="Gilroy R."/>
            <person name="Ravi A."/>
            <person name="Getino M."/>
            <person name="Pursley I."/>
            <person name="Horton D.L."/>
            <person name="Alikhan N.F."/>
            <person name="Baker D."/>
            <person name="Gharbi K."/>
            <person name="Hall N."/>
            <person name="Watson M."/>
            <person name="Adriaenssens E.M."/>
            <person name="Foster-Nyarko E."/>
            <person name="Jarju S."/>
            <person name="Secka A."/>
            <person name="Antonio M."/>
            <person name="Oren A."/>
            <person name="Chaudhuri R.R."/>
            <person name="La Ragione R."/>
            <person name="Hildebrand F."/>
            <person name="Pallen M.J."/>
        </authorList>
    </citation>
    <scope>NUCLEOTIDE SEQUENCE</scope>
    <source>
        <strain evidence="4">CHK179-5677</strain>
    </source>
</reference>
<dbReference type="Pfam" id="PF04434">
    <property type="entry name" value="SWIM"/>
    <property type="match status" value="1"/>
</dbReference>
<evidence type="ECO:0000259" key="3">
    <source>
        <dbReference type="PROSITE" id="PS50966"/>
    </source>
</evidence>
<dbReference type="GO" id="GO:0008270">
    <property type="term" value="F:zinc ion binding"/>
    <property type="evidence" value="ECO:0007669"/>
    <property type="project" value="UniProtKB-KW"/>
</dbReference>
<proteinExistence type="predicted"/>
<gene>
    <name evidence="4" type="ORF">K8V01_03715</name>
</gene>
<feature type="region of interest" description="Disordered" evidence="2">
    <location>
        <begin position="106"/>
        <end position="142"/>
    </location>
</feature>
<dbReference type="EMBL" id="DYUC01000028">
    <property type="protein sequence ID" value="HJG86119.1"/>
    <property type="molecule type" value="Genomic_DNA"/>
</dbReference>
<accession>A0A921MLP0</accession>
<feature type="compositionally biased region" description="Basic and acidic residues" evidence="2">
    <location>
        <begin position="116"/>
        <end position="130"/>
    </location>
</feature>
<dbReference type="AlphaFoldDB" id="A0A921MLP0"/>
<sequence length="482" mass="52570">MELTEQFILLQAPNPAAAENGRKLSRGGKFSGLCRSADGTLVWGACAGSGKTPYRVSVDWTDPQAPVCRCSCPSRQFPCKHALGLMFEQLSGKPFAQADIPEDLAEKRARQAARAAKKEAAAGAPAEKKPARPNAAAQAKRLSRQLEGLDMAERMVEDLLNAGIGSLGGSSAKAYEQLTKELGNHYLTGPQTAFSRIALAVRAIQQSPQRAGQAYDEALQVLVALRSTIKKGRAFLQQKLEAGQFSAEDNILFEAMGGVWRLEDLRAIGACRERVRLVQLSFDVSYDQARLEYVERGFWLDLDTGHVDQTLNLRPVKALKYVKGEDSCFSLLEVPALYTYPGEGCRRIRWESAEPRPLTGEEQASLPGLAQPGLAAAVKLAKNQFKNTLLPKFMPVLLPVGRIGAVDGVFVLEDPAGGRIVLRDRPEDGADHASAARVAAVPGGLREGDALFGLMFYHREDRSLCLHPYSAVTRSRIIRLQY</sequence>
<dbReference type="PROSITE" id="PS50966">
    <property type="entry name" value="ZF_SWIM"/>
    <property type="match status" value="1"/>
</dbReference>
<feature type="domain" description="SWIM-type" evidence="3">
    <location>
        <begin position="54"/>
        <end position="90"/>
    </location>
</feature>
<dbReference type="InterPro" id="IPR007527">
    <property type="entry name" value="Znf_SWIM"/>
</dbReference>
<name>A0A921MLP0_9FIRM</name>
<dbReference type="RefSeq" id="WP_295369513.1">
    <property type="nucleotide sequence ID" value="NZ_DYUC01000028.1"/>
</dbReference>
<dbReference type="Proteomes" id="UP000760668">
    <property type="component" value="Unassembled WGS sequence"/>
</dbReference>
<protein>
    <submittedName>
        <fullName evidence="4">SWIM zinc finger domain-containing protein</fullName>
    </submittedName>
</protein>
<evidence type="ECO:0000313" key="4">
    <source>
        <dbReference type="EMBL" id="HJG86119.1"/>
    </source>
</evidence>
<organism evidence="4 5">
    <name type="scientific">Pseudoflavonifractor capillosus</name>
    <dbReference type="NCBI Taxonomy" id="106588"/>
    <lineage>
        <taxon>Bacteria</taxon>
        <taxon>Bacillati</taxon>
        <taxon>Bacillota</taxon>
        <taxon>Clostridia</taxon>
        <taxon>Eubacteriales</taxon>
        <taxon>Oscillospiraceae</taxon>
        <taxon>Pseudoflavonifractor</taxon>
    </lineage>
</organism>
<evidence type="ECO:0000256" key="1">
    <source>
        <dbReference type="PROSITE-ProRule" id="PRU00325"/>
    </source>
</evidence>
<keyword evidence="1" id="KW-0863">Zinc-finger</keyword>
<keyword evidence="1" id="KW-0479">Metal-binding</keyword>
<comment type="caution">
    <text evidence="4">The sequence shown here is derived from an EMBL/GenBank/DDBJ whole genome shotgun (WGS) entry which is preliminary data.</text>
</comment>
<evidence type="ECO:0000313" key="5">
    <source>
        <dbReference type="Proteomes" id="UP000760668"/>
    </source>
</evidence>
<keyword evidence="1" id="KW-0862">Zinc</keyword>
<reference evidence="4" key="2">
    <citation type="submission" date="2021-09" db="EMBL/GenBank/DDBJ databases">
        <authorList>
            <person name="Gilroy R."/>
        </authorList>
    </citation>
    <scope>NUCLEOTIDE SEQUENCE</scope>
    <source>
        <strain evidence="4">CHK179-5677</strain>
    </source>
</reference>
<evidence type="ECO:0000256" key="2">
    <source>
        <dbReference type="SAM" id="MobiDB-lite"/>
    </source>
</evidence>